<organism evidence="1 2">
    <name type="scientific">Paragonimus skrjabini miyazakii</name>
    <dbReference type="NCBI Taxonomy" id="59628"/>
    <lineage>
        <taxon>Eukaryota</taxon>
        <taxon>Metazoa</taxon>
        <taxon>Spiralia</taxon>
        <taxon>Lophotrochozoa</taxon>
        <taxon>Platyhelminthes</taxon>
        <taxon>Trematoda</taxon>
        <taxon>Digenea</taxon>
        <taxon>Plagiorchiida</taxon>
        <taxon>Troglotremata</taxon>
        <taxon>Troglotrematidae</taxon>
        <taxon>Paragonimus</taxon>
    </lineage>
</organism>
<name>A0A8S9YK86_9TREM</name>
<accession>A0A8S9YK86</accession>
<sequence>MPHAPRVPTCARIALQCNNCAKICQAMSPKRFLAEAVECLYT</sequence>
<keyword evidence="2" id="KW-1185">Reference proteome</keyword>
<protein>
    <submittedName>
        <fullName evidence="1">Uncharacterized protein</fullName>
    </submittedName>
</protein>
<gene>
    <name evidence="1" type="ORF">EG68_11097</name>
</gene>
<evidence type="ECO:0000313" key="1">
    <source>
        <dbReference type="EMBL" id="KAF7238696.1"/>
    </source>
</evidence>
<dbReference type="EMBL" id="JTDE01007497">
    <property type="protein sequence ID" value="KAF7238696.1"/>
    <property type="molecule type" value="Genomic_DNA"/>
</dbReference>
<comment type="caution">
    <text evidence="1">The sequence shown here is derived from an EMBL/GenBank/DDBJ whole genome shotgun (WGS) entry which is preliminary data.</text>
</comment>
<reference evidence="1" key="1">
    <citation type="submission" date="2019-07" db="EMBL/GenBank/DDBJ databases">
        <title>Annotation for the trematode Paragonimus miyazaki's.</title>
        <authorList>
            <person name="Choi Y.-J."/>
        </authorList>
    </citation>
    <scope>NUCLEOTIDE SEQUENCE</scope>
    <source>
        <strain evidence="1">Japan</strain>
    </source>
</reference>
<dbReference type="Proteomes" id="UP000822476">
    <property type="component" value="Unassembled WGS sequence"/>
</dbReference>
<evidence type="ECO:0000313" key="2">
    <source>
        <dbReference type="Proteomes" id="UP000822476"/>
    </source>
</evidence>
<dbReference type="AlphaFoldDB" id="A0A8S9YK86"/>
<proteinExistence type="predicted"/>